<dbReference type="AlphaFoldDB" id="A0A5Q2MXI9"/>
<dbReference type="Proteomes" id="UP000366051">
    <property type="component" value="Chromosome"/>
</dbReference>
<gene>
    <name evidence="1" type="ORF">FTV88_1181</name>
</gene>
<accession>A0A5Q2MXI9</accession>
<evidence type="ECO:0000313" key="1">
    <source>
        <dbReference type="EMBL" id="QGG47328.1"/>
    </source>
</evidence>
<protein>
    <submittedName>
        <fullName evidence="1">Uncharacterized protein</fullName>
    </submittedName>
</protein>
<keyword evidence="2" id="KW-1185">Reference proteome</keyword>
<proteinExistence type="predicted"/>
<organism evidence="1 2">
    <name type="scientific">Heliorestis convoluta</name>
    <dbReference type="NCBI Taxonomy" id="356322"/>
    <lineage>
        <taxon>Bacteria</taxon>
        <taxon>Bacillati</taxon>
        <taxon>Bacillota</taxon>
        <taxon>Clostridia</taxon>
        <taxon>Eubacteriales</taxon>
        <taxon>Heliobacteriaceae</taxon>
        <taxon>Heliorestis</taxon>
    </lineage>
</organism>
<dbReference type="KEGG" id="hcv:FTV88_1181"/>
<evidence type="ECO:0000313" key="2">
    <source>
        <dbReference type="Proteomes" id="UP000366051"/>
    </source>
</evidence>
<reference evidence="2" key="1">
    <citation type="submission" date="2019-11" db="EMBL/GenBank/DDBJ databases">
        <title>Genome sequence of Heliorestis convoluta strain HH, an alkaliphilic and minimalistic phototrophic bacterium from a soda lake in Egypt.</title>
        <authorList>
            <person name="Dewey E.D."/>
            <person name="Stokes L.M."/>
            <person name="Burchell B.M."/>
            <person name="Shaffer K.N."/>
            <person name="Huntington A.M."/>
            <person name="Baker J.M."/>
            <person name="Nadendla S."/>
            <person name="Giglio M.G."/>
            <person name="Touchman J.W."/>
            <person name="Blankenship R.E."/>
            <person name="Madigan M.T."/>
            <person name="Sattley W.M."/>
        </authorList>
    </citation>
    <scope>NUCLEOTIDE SEQUENCE [LARGE SCALE GENOMIC DNA]</scope>
    <source>
        <strain evidence="2">HH</strain>
    </source>
</reference>
<name>A0A5Q2MXI9_9FIRM</name>
<dbReference type="EMBL" id="CP045875">
    <property type="protein sequence ID" value="QGG47328.1"/>
    <property type="molecule type" value="Genomic_DNA"/>
</dbReference>
<sequence>MPTTLYTMYAMYTFSTIKKKIEGIESTIERLYPLIAI</sequence>